<evidence type="ECO:0000313" key="2">
    <source>
        <dbReference type="WBParaSite" id="ALUE_0000947001-mRNA-1"/>
    </source>
</evidence>
<evidence type="ECO:0000313" key="1">
    <source>
        <dbReference type="Proteomes" id="UP000036681"/>
    </source>
</evidence>
<dbReference type="WBParaSite" id="ALUE_0000947001-mRNA-1">
    <property type="protein sequence ID" value="ALUE_0000947001-mRNA-1"/>
    <property type="gene ID" value="ALUE_0000947001"/>
</dbReference>
<accession>A0A0M3I068</accession>
<proteinExistence type="predicted"/>
<organism evidence="1 2">
    <name type="scientific">Ascaris lumbricoides</name>
    <name type="common">Giant roundworm</name>
    <dbReference type="NCBI Taxonomy" id="6252"/>
    <lineage>
        <taxon>Eukaryota</taxon>
        <taxon>Metazoa</taxon>
        <taxon>Ecdysozoa</taxon>
        <taxon>Nematoda</taxon>
        <taxon>Chromadorea</taxon>
        <taxon>Rhabditida</taxon>
        <taxon>Spirurina</taxon>
        <taxon>Ascaridomorpha</taxon>
        <taxon>Ascaridoidea</taxon>
        <taxon>Ascarididae</taxon>
        <taxon>Ascaris</taxon>
    </lineage>
</organism>
<protein>
    <submittedName>
        <fullName evidence="2">TFIIS central domain-containing protein</fullName>
    </submittedName>
</protein>
<keyword evidence="1" id="KW-1185">Reference proteome</keyword>
<reference evidence="2" key="1">
    <citation type="submission" date="2017-02" db="UniProtKB">
        <authorList>
            <consortium name="WormBaseParasite"/>
        </authorList>
    </citation>
    <scope>IDENTIFICATION</scope>
</reference>
<sequence length="63" mass="7412">MDPTQMLEEVTDRVMQSVGEAQQAEMAEVLARRKQKRDIKNEAHLYLLKFLINVEEVDQHTKK</sequence>
<name>A0A0M3I068_ASCLU</name>
<dbReference type="AlphaFoldDB" id="A0A0M3I068"/>
<dbReference type="Proteomes" id="UP000036681">
    <property type="component" value="Unplaced"/>
</dbReference>